<comment type="subcellular location">
    <subcellularLocation>
        <location evidence="1 12">Cytoplasm</location>
    </subcellularLocation>
</comment>
<dbReference type="GO" id="GO:0051301">
    <property type="term" value="P:cell division"/>
    <property type="evidence" value="ECO:0007669"/>
    <property type="project" value="UniProtKB-KW"/>
</dbReference>
<sequence length="430" mass="47369">MTREAFFVIEGGRRLRGEVRPGGNKNAALPLIAAALLAEEPVVLRNVPRIRDVRTMVQLLSELGASIEELDPHTLRIDTRDVRPRPLNPELCRDIRASILLAGPLLARFGYVEMPPPGGDVIGRRRLDTHFLAFEALGARYEVNRIFRLRAPDRLQGQDILLDEASVTATENAVMAAALARGTTVLRNAASEPHVQALCHFLNRLGARIEGIGSNTLVIHGVDRLGGGEWEIESDHIEVGSFIGLAALIGDGVWIRRAVPQHLRMVQLVYRRLGVHFEVHGEDIYVPPEQPLRVIPDIGGHIPKIEDAPWPGFPADLMSIAIVMATQAAGPVLFHEKMFESRLYFVDKLIAMGARIVLCDPHRCLVHGPSPLHGERLESPDIRAGMALVIAALCAEGTSVIRNIVQIDRGYECLDEKLRALGAAIERVER</sequence>
<dbReference type="InterPro" id="IPR036968">
    <property type="entry name" value="Enolpyruvate_Tfrase_sf"/>
</dbReference>
<dbReference type="FunCoup" id="A0A212QP00">
    <property type="interactions" value="335"/>
</dbReference>
<dbReference type="NCBIfam" id="TIGR01072">
    <property type="entry name" value="murA"/>
    <property type="match status" value="1"/>
</dbReference>
<feature type="binding site" evidence="12">
    <location>
        <begin position="25"/>
        <end position="26"/>
    </location>
    <ligand>
        <name>phosphoenolpyruvate</name>
        <dbReference type="ChEBI" id="CHEBI:58702"/>
    </ligand>
</feature>
<dbReference type="GO" id="GO:0019277">
    <property type="term" value="P:UDP-N-acetylgalactosamine biosynthetic process"/>
    <property type="evidence" value="ECO:0007669"/>
    <property type="project" value="InterPro"/>
</dbReference>
<dbReference type="GO" id="GO:0009252">
    <property type="term" value="P:peptidoglycan biosynthetic process"/>
    <property type="evidence" value="ECO:0007669"/>
    <property type="project" value="UniProtKB-UniRule"/>
</dbReference>
<dbReference type="PANTHER" id="PTHR43783:SF1">
    <property type="entry name" value="UDP-N-ACETYLGLUCOSAMINE 1-CARBOXYVINYLTRANSFERASE"/>
    <property type="match status" value="1"/>
</dbReference>
<proteinExistence type="inferred from homology"/>
<evidence type="ECO:0000256" key="7">
    <source>
        <dbReference type="ARBA" id="ARBA00022984"/>
    </source>
</evidence>
<feature type="domain" description="Enolpyruvate transferase" evidence="13">
    <location>
        <begin position="10"/>
        <end position="418"/>
    </location>
</feature>
<evidence type="ECO:0000256" key="9">
    <source>
        <dbReference type="ARBA" id="ARBA00023316"/>
    </source>
</evidence>
<dbReference type="Gene3D" id="3.65.10.10">
    <property type="entry name" value="Enolpyruvate transferase domain"/>
    <property type="match status" value="2"/>
</dbReference>
<evidence type="ECO:0000256" key="1">
    <source>
        <dbReference type="ARBA" id="ARBA00004496"/>
    </source>
</evidence>
<evidence type="ECO:0000256" key="10">
    <source>
        <dbReference type="ARBA" id="ARBA00038367"/>
    </source>
</evidence>
<comment type="catalytic activity">
    <reaction evidence="11 12">
        <text>phosphoenolpyruvate + UDP-N-acetyl-alpha-D-glucosamine = UDP-N-acetyl-3-O-(1-carboxyvinyl)-alpha-D-glucosamine + phosphate</text>
        <dbReference type="Rhea" id="RHEA:18681"/>
        <dbReference type="ChEBI" id="CHEBI:43474"/>
        <dbReference type="ChEBI" id="CHEBI:57705"/>
        <dbReference type="ChEBI" id="CHEBI:58702"/>
        <dbReference type="ChEBI" id="CHEBI:68483"/>
        <dbReference type="EC" id="2.5.1.7"/>
    </reaction>
</comment>
<evidence type="ECO:0000256" key="3">
    <source>
        <dbReference type="ARBA" id="ARBA00022490"/>
    </source>
</evidence>
<dbReference type="GO" id="GO:0008360">
    <property type="term" value="P:regulation of cell shape"/>
    <property type="evidence" value="ECO:0007669"/>
    <property type="project" value="UniProtKB-KW"/>
</dbReference>
<feature type="binding site" evidence="12">
    <location>
        <position position="316"/>
    </location>
    <ligand>
        <name>UDP-N-acetyl-alpha-D-glucosamine</name>
        <dbReference type="ChEBI" id="CHEBI:57705"/>
    </ligand>
</feature>
<comment type="function">
    <text evidence="12">Cell wall formation. Adds enolpyruvyl to UDP-N-acetylglucosamine.</text>
</comment>
<feature type="active site" description="Proton donor" evidence="12">
    <location>
        <position position="120"/>
    </location>
</feature>
<dbReference type="PANTHER" id="PTHR43783">
    <property type="entry name" value="UDP-N-ACETYLGLUCOSAMINE 1-CARBOXYVINYLTRANSFERASE"/>
    <property type="match status" value="1"/>
</dbReference>
<keyword evidence="9 12" id="KW-0961">Cell wall biogenesis/degradation</keyword>
<accession>A0A212QP00</accession>
<dbReference type="SUPFAM" id="SSF55205">
    <property type="entry name" value="EPT/RTPC-like"/>
    <property type="match status" value="1"/>
</dbReference>
<comment type="similarity">
    <text evidence="10 12">Belongs to the EPSP synthase family. MurA subfamily.</text>
</comment>
<dbReference type="InterPro" id="IPR001986">
    <property type="entry name" value="Enolpyruvate_Tfrase_dom"/>
</dbReference>
<comment type="pathway">
    <text evidence="2 12">Cell wall biogenesis; peptidoglycan biosynthesis.</text>
</comment>
<dbReference type="Pfam" id="PF00275">
    <property type="entry name" value="EPSP_synthase"/>
    <property type="match status" value="1"/>
</dbReference>
<evidence type="ECO:0000256" key="11">
    <source>
        <dbReference type="ARBA" id="ARBA00047527"/>
    </source>
</evidence>
<evidence type="ECO:0000256" key="8">
    <source>
        <dbReference type="ARBA" id="ARBA00023306"/>
    </source>
</evidence>
<organism evidence="14 15">
    <name type="scientific">Thermoflexus hugenholtzii JAD2</name>
    <dbReference type="NCBI Taxonomy" id="877466"/>
    <lineage>
        <taxon>Bacteria</taxon>
        <taxon>Bacillati</taxon>
        <taxon>Chloroflexota</taxon>
        <taxon>Thermoflexia</taxon>
        <taxon>Thermoflexales</taxon>
        <taxon>Thermoflexaceae</taxon>
        <taxon>Thermoflexus</taxon>
    </lineage>
</organism>
<gene>
    <name evidence="12" type="primary">murA</name>
    <name evidence="14" type="ORF">SAMN02746019_00026770</name>
</gene>
<dbReference type="UniPathway" id="UPA00219"/>
<dbReference type="HAMAP" id="MF_00111">
    <property type="entry name" value="MurA"/>
    <property type="match status" value="1"/>
</dbReference>
<keyword evidence="5 12" id="KW-0808">Transferase</keyword>
<evidence type="ECO:0000313" key="15">
    <source>
        <dbReference type="Proteomes" id="UP000197025"/>
    </source>
</evidence>
<protein>
    <recommendedName>
        <fullName evidence="12">UDP-N-acetylglucosamine 1-carboxyvinyltransferase</fullName>
        <ecNumber evidence="12">2.5.1.7</ecNumber>
    </recommendedName>
    <alternativeName>
        <fullName evidence="12">Enoylpyruvate transferase</fullName>
    </alternativeName>
    <alternativeName>
        <fullName evidence="12">UDP-N-acetylglucosamine enolpyruvyl transferase</fullName>
        <shortName evidence="12">EPT</shortName>
    </alternativeName>
</protein>
<dbReference type="NCBIfam" id="NF006873">
    <property type="entry name" value="PRK09369.1"/>
    <property type="match status" value="1"/>
</dbReference>
<keyword evidence="4 12" id="KW-0132">Cell division</keyword>
<keyword evidence="6 12" id="KW-0133">Cell shape</keyword>
<dbReference type="GO" id="GO:0071555">
    <property type="term" value="P:cell wall organization"/>
    <property type="evidence" value="ECO:0007669"/>
    <property type="project" value="UniProtKB-KW"/>
</dbReference>
<dbReference type="CDD" id="cd01555">
    <property type="entry name" value="UdpNAET"/>
    <property type="match status" value="1"/>
</dbReference>
<dbReference type="RefSeq" id="WP_088570482.1">
    <property type="nucleotide sequence ID" value="NZ_FYEK01000012.1"/>
</dbReference>
<keyword evidence="7 12" id="KW-0573">Peptidoglycan synthesis</keyword>
<reference evidence="15" key="1">
    <citation type="submission" date="2017-06" db="EMBL/GenBank/DDBJ databases">
        <authorList>
            <person name="Varghese N."/>
            <person name="Submissions S."/>
        </authorList>
    </citation>
    <scope>NUCLEOTIDE SEQUENCE [LARGE SCALE GENOMIC DNA]</scope>
    <source>
        <strain evidence="15">JAD2</strain>
    </source>
</reference>
<keyword evidence="15" id="KW-1185">Reference proteome</keyword>
<dbReference type="InterPro" id="IPR005750">
    <property type="entry name" value="UDP_GlcNAc_COvinyl_MurA"/>
</dbReference>
<evidence type="ECO:0000256" key="5">
    <source>
        <dbReference type="ARBA" id="ARBA00022679"/>
    </source>
</evidence>
<dbReference type="InParanoid" id="A0A212QP00"/>
<dbReference type="GO" id="GO:0008760">
    <property type="term" value="F:UDP-N-acetylglucosamine 1-carboxyvinyltransferase activity"/>
    <property type="evidence" value="ECO:0007669"/>
    <property type="project" value="UniProtKB-UniRule"/>
</dbReference>
<keyword evidence="3 12" id="KW-0963">Cytoplasm</keyword>
<dbReference type="InterPro" id="IPR050068">
    <property type="entry name" value="MurA_subfamily"/>
</dbReference>
<keyword evidence="8 12" id="KW-0131">Cell cycle</keyword>
<evidence type="ECO:0000313" key="14">
    <source>
        <dbReference type="EMBL" id="SNB61142.1"/>
    </source>
</evidence>
<dbReference type="Proteomes" id="UP000197025">
    <property type="component" value="Unassembled WGS sequence"/>
</dbReference>
<dbReference type="EMBL" id="FYEK01000012">
    <property type="protein sequence ID" value="SNB61142.1"/>
    <property type="molecule type" value="Genomic_DNA"/>
</dbReference>
<evidence type="ECO:0000256" key="12">
    <source>
        <dbReference type="HAMAP-Rule" id="MF_00111"/>
    </source>
</evidence>
<name>A0A212QP00_9CHLR</name>
<feature type="binding site" evidence="12">
    <location>
        <position position="96"/>
    </location>
    <ligand>
        <name>UDP-N-acetyl-alpha-D-glucosamine</name>
        <dbReference type="ChEBI" id="CHEBI:57705"/>
    </ligand>
</feature>
<dbReference type="GO" id="GO:0005737">
    <property type="term" value="C:cytoplasm"/>
    <property type="evidence" value="ECO:0007669"/>
    <property type="project" value="UniProtKB-SubCell"/>
</dbReference>
<evidence type="ECO:0000259" key="13">
    <source>
        <dbReference type="Pfam" id="PF00275"/>
    </source>
</evidence>
<dbReference type="InterPro" id="IPR013792">
    <property type="entry name" value="RNA3'P_cycl/enolpyr_Trfase_a/b"/>
</dbReference>
<evidence type="ECO:0000256" key="4">
    <source>
        <dbReference type="ARBA" id="ARBA00022618"/>
    </source>
</evidence>
<dbReference type="EC" id="2.5.1.7" evidence="12"/>
<evidence type="ECO:0000256" key="2">
    <source>
        <dbReference type="ARBA" id="ARBA00004752"/>
    </source>
</evidence>
<comment type="caution">
    <text evidence="12">Lacks conserved residue(s) required for the propagation of feature annotation.</text>
</comment>
<evidence type="ECO:0000256" key="6">
    <source>
        <dbReference type="ARBA" id="ARBA00022960"/>
    </source>
</evidence>
<feature type="binding site" evidence="12">
    <location>
        <position position="338"/>
    </location>
    <ligand>
        <name>UDP-N-acetyl-alpha-D-glucosamine</name>
        <dbReference type="ChEBI" id="CHEBI:57705"/>
    </ligand>
</feature>
<dbReference type="OrthoDB" id="9803760at2"/>
<dbReference type="AlphaFoldDB" id="A0A212QP00"/>